<feature type="compositionally biased region" description="Basic residues" evidence="10">
    <location>
        <begin position="269"/>
        <end position="279"/>
    </location>
</feature>
<evidence type="ECO:0000256" key="4">
    <source>
        <dbReference type="ARBA" id="ARBA00011339"/>
    </source>
</evidence>
<dbReference type="GO" id="GO:0042273">
    <property type="term" value="P:ribosomal large subunit biogenesis"/>
    <property type="evidence" value="ECO:0007669"/>
    <property type="project" value="InterPro"/>
</dbReference>
<comment type="subunit">
    <text evidence="4">Component of the 66S pre-ribosomal particle.</text>
</comment>
<evidence type="ECO:0000256" key="6">
    <source>
        <dbReference type="ARBA" id="ARBA00022517"/>
    </source>
</evidence>
<evidence type="ECO:0000256" key="10">
    <source>
        <dbReference type="SAM" id="MobiDB-lite"/>
    </source>
</evidence>
<comment type="function">
    <text evidence="1">Required for efficient assembly and nuclear export of the 60S ribosomal subunit.</text>
</comment>
<keyword evidence="7" id="KW-0509">mRNA transport</keyword>
<comment type="similarity">
    <text evidence="3">Belongs to the LOC1 family.</text>
</comment>
<dbReference type="PANTHER" id="PTHR28028:SF1">
    <property type="entry name" value="60S RIBOSOMAL SUBUNIT ASSEMBLY_EXPORT PROTEIN LOC1"/>
    <property type="match status" value="1"/>
</dbReference>
<comment type="subcellular location">
    <subcellularLocation>
        <location evidence="2">Nucleus</location>
        <location evidence="2">Nucleolus</location>
    </subcellularLocation>
</comment>
<keyword evidence="6" id="KW-0690">Ribosome biogenesis</keyword>
<dbReference type="InterPro" id="IPR037650">
    <property type="entry name" value="Loc1"/>
</dbReference>
<dbReference type="Proteomes" id="UP000265663">
    <property type="component" value="Unassembled WGS sequence"/>
</dbReference>
<feature type="region of interest" description="Disordered" evidence="10">
    <location>
        <begin position="77"/>
        <end position="155"/>
    </location>
</feature>
<accession>A0A3M7MEA6</accession>
<sequence>MPSGAWWLAAADADADADAPAAVEVAPWTLALDVSRRHQRVSKRRRSLGFSPKKVPSTFPTTSDFLHQTLPHAAATFSMGATKPSVKGKSPKGKSGPKSAGAKSKSKPKAAGSAPEGISKRKQKSMSLAKPGGAQKTKSILSKDGRKKRRVYSEKELDIPALNGIIPAGIAKPKGVKKGKKFVDDPASMMAIMSVVNAEKEGHLESKIAKARQLEEIREAKRKEAEARKSDKDLAFEERKKDLKKKRKRHSEPTAKSDEGEKIKEKDRKFKQRKRVSFG</sequence>
<feature type="region of interest" description="Disordered" evidence="10">
    <location>
        <begin position="220"/>
        <end position="279"/>
    </location>
</feature>
<dbReference type="OrthoDB" id="1743802at2759"/>
<dbReference type="GO" id="GO:0030687">
    <property type="term" value="C:preribosome, large subunit precursor"/>
    <property type="evidence" value="ECO:0007669"/>
    <property type="project" value="TreeGrafter"/>
</dbReference>
<evidence type="ECO:0000313" key="11">
    <source>
        <dbReference type="EMBL" id="RMZ72798.1"/>
    </source>
</evidence>
<dbReference type="GO" id="GO:0003729">
    <property type="term" value="F:mRNA binding"/>
    <property type="evidence" value="ECO:0007669"/>
    <property type="project" value="InterPro"/>
</dbReference>
<evidence type="ECO:0000256" key="7">
    <source>
        <dbReference type="ARBA" id="ARBA00022816"/>
    </source>
</evidence>
<protein>
    <submittedName>
        <fullName evidence="11">60s ribosomal subunit assembly export loc1</fullName>
    </submittedName>
</protein>
<dbReference type="PANTHER" id="PTHR28028">
    <property type="entry name" value="60S RIBOSOMAL SUBUNIT ASSEMBLY/EXPORT PROTEIN LOC1"/>
    <property type="match status" value="1"/>
</dbReference>
<name>A0A3M7MEA6_9PLEO</name>
<evidence type="ECO:0000256" key="2">
    <source>
        <dbReference type="ARBA" id="ARBA00004604"/>
    </source>
</evidence>
<evidence type="ECO:0000256" key="3">
    <source>
        <dbReference type="ARBA" id="ARBA00008132"/>
    </source>
</evidence>
<feature type="compositionally biased region" description="Basic and acidic residues" evidence="10">
    <location>
        <begin position="251"/>
        <end position="268"/>
    </location>
</feature>
<evidence type="ECO:0000256" key="5">
    <source>
        <dbReference type="ARBA" id="ARBA00022448"/>
    </source>
</evidence>
<feature type="region of interest" description="Disordered" evidence="10">
    <location>
        <begin position="35"/>
        <end position="62"/>
    </location>
</feature>
<dbReference type="EMBL" id="KE747834">
    <property type="protein sequence ID" value="RMZ72798.1"/>
    <property type="molecule type" value="Genomic_DNA"/>
</dbReference>
<feature type="compositionally biased region" description="Basic and acidic residues" evidence="10">
    <location>
        <begin position="220"/>
        <end position="241"/>
    </location>
</feature>
<feature type="compositionally biased region" description="Basic residues" evidence="10">
    <location>
        <begin position="37"/>
        <end position="47"/>
    </location>
</feature>
<dbReference type="GO" id="GO:0051028">
    <property type="term" value="P:mRNA transport"/>
    <property type="evidence" value="ECO:0007669"/>
    <property type="project" value="UniProtKB-KW"/>
</dbReference>
<keyword evidence="12" id="KW-1185">Reference proteome</keyword>
<feature type="compositionally biased region" description="Low complexity" evidence="10">
    <location>
        <begin position="83"/>
        <end position="115"/>
    </location>
</feature>
<proteinExistence type="inferred from homology"/>
<reference evidence="11 12" key="1">
    <citation type="journal article" date="2014" name="PLoS ONE">
        <title>De novo Genome Assembly of the Fungal Plant Pathogen Pyrenophora semeniperda.</title>
        <authorList>
            <person name="Soliai M.M."/>
            <person name="Meyer S.E."/>
            <person name="Udall J.A."/>
            <person name="Elzinga D.E."/>
            <person name="Hermansen R.A."/>
            <person name="Bodily P.M."/>
            <person name="Hart A.A."/>
            <person name="Coleman C.E."/>
        </authorList>
    </citation>
    <scope>NUCLEOTIDE SEQUENCE [LARGE SCALE GENOMIC DNA]</scope>
    <source>
        <strain evidence="11 12">CCB06</strain>
        <tissue evidence="11">Mycelium</tissue>
    </source>
</reference>
<evidence type="ECO:0000256" key="8">
    <source>
        <dbReference type="ARBA" id="ARBA00023054"/>
    </source>
</evidence>
<keyword evidence="5" id="KW-0813">Transport</keyword>
<organism evidence="11 12">
    <name type="scientific">Pyrenophora seminiperda CCB06</name>
    <dbReference type="NCBI Taxonomy" id="1302712"/>
    <lineage>
        <taxon>Eukaryota</taxon>
        <taxon>Fungi</taxon>
        <taxon>Dikarya</taxon>
        <taxon>Ascomycota</taxon>
        <taxon>Pezizomycotina</taxon>
        <taxon>Dothideomycetes</taxon>
        <taxon>Pleosporomycetidae</taxon>
        <taxon>Pleosporales</taxon>
        <taxon>Pleosporineae</taxon>
        <taxon>Pleosporaceae</taxon>
        <taxon>Pyrenophora</taxon>
    </lineage>
</organism>
<gene>
    <name evidence="11" type="ORF">GMOD_00009844</name>
</gene>
<evidence type="ECO:0000256" key="1">
    <source>
        <dbReference type="ARBA" id="ARBA00001977"/>
    </source>
</evidence>
<dbReference type="GO" id="GO:0008298">
    <property type="term" value="P:intracellular mRNA localization"/>
    <property type="evidence" value="ECO:0007669"/>
    <property type="project" value="TreeGrafter"/>
</dbReference>
<dbReference type="GO" id="GO:0005730">
    <property type="term" value="C:nucleolus"/>
    <property type="evidence" value="ECO:0007669"/>
    <property type="project" value="UniProtKB-SubCell"/>
</dbReference>
<keyword evidence="8" id="KW-0175">Coiled coil</keyword>
<dbReference type="AlphaFoldDB" id="A0A3M7MEA6"/>
<evidence type="ECO:0000313" key="12">
    <source>
        <dbReference type="Proteomes" id="UP000265663"/>
    </source>
</evidence>
<keyword evidence="9" id="KW-0539">Nucleus</keyword>
<evidence type="ECO:0000256" key="9">
    <source>
        <dbReference type="ARBA" id="ARBA00023242"/>
    </source>
</evidence>